<keyword evidence="3" id="KW-1185">Reference proteome</keyword>
<feature type="region of interest" description="Disordered" evidence="1">
    <location>
        <begin position="51"/>
        <end position="79"/>
    </location>
</feature>
<evidence type="ECO:0000313" key="2">
    <source>
        <dbReference type="EMBL" id="EDW04694.1"/>
    </source>
</evidence>
<proteinExistence type="predicted"/>
<evidence type="ECO:0000256" key="1">
    <source>
        <dbReference type="SAM" id="MobiDB-lite"/>
    </source>
</evidence>
<dbReference type="InParanoid" id="B4K3X5"/>
<dbReference type="HOGENOM" id="CLU_1837170_0_0_1"/>
<reference evidence="2 3" key="1">
    <citation type="journal article" date="2007" name="Nature">
        <title>Evolution of genes and genomes on the Drosophila phylogeny.</title>
        <authorList>
            <consortium name="Drosophila 12 Genomes Consortium"/>
            <person name="Clark A.G."/>
            <person name="Eisen M.B."/>
            <person name="Smith D.R."/>
            <person name="Bergman C.M."/>
            <person name="Oliver B."/>
            <person name="Markow T.A."/>
            <person name="Kaufman T.C."/>
            <person name="Kellis M."/>
            <person name="Gelbart W."/>
            <person name="Iyer V.N."/>
            <person name="Pollard D.A."/>
            <person name="Sackton T.B."/>
            <person name="Larracuente A.M."/>
            <person name="Singh N.D."/>
            <person name="Abad J.P."/>
            <person name="Abt D.N."/>
            <person name="Adryan B."/>
            <person name="Aguade M."/>
            <person name="Akashi H."/>
            <person name="Anderson W.W."/>
            <person name="Aquadro C.F."/>
            <person name="Ardell D.H."/>
            <person name="Arguello R."/>
            <person name="Artieri C.G."/>
            <person name="Barbash D.A."/>
            <person name="Barker D."/>
            <person name="Barsanti P."/>
            <person name="Batterham P."/>
            <person name="Batzoglou S."/>
            <person name="Begun D."/>
            <person name="Bhutkar A."/>
            <person name="Blanco E."/>
            <person name="Bosak S.A."/>
            <person name="Bradley R.K."/>
            <person name="Brand A.D."/>
            <person name="Brent M.R."/>
            <person name="Brooks A.N."/>
            <person name="Brown R.H."/>
            <person name="Butlin R.K."/>
            <person name="Caggese C."/>
            <person name="Calvi B.R."/>
            <person name="Bernardo de Carvalho A."/>
            <person name="Caspi A."/>
            <person name="Castrezana S."/>
            <person name="Celniker S.E."/>
            <person name="Chang J.L."/>
            <person name="Chapple C."/>
            <person name="Chatterji S."/>
            <person name="Chinwalla A."/>
            <person name="Civetta A."/>
            <person name="Clifton S.W."/>
            <person name="Comeron J.M."/>
            <person name="Costello J.C."/>
            <person name="Coyne J.A."/>
            <person name="Daub J."/>
            <person name="David R.G."/>
            <person name="Delcher A.L."/>
            <person name="Delehaunty K."/>
            <person name="Do C.B."/>
            <person name="Ebling H."/>
            <person name="Edwards K."/>
            <person name="Eickbush T."/>
            <person name="Evans J.D."/>
            <person name="Filipski A."/>
            <person name="Findeiss S."/>
            <person name="Freyhult E."/>
            <person name="Fulton L."/>
            <person name="Fulton R."/>
            <person name="Garcia A.C."/>
            <person name="Gardiner A."/>
            <person name="Garfield D.A."/>
            <person name="Garvin B.E."/>
            <person name="Gibson G."/>
            <person name="Gilbert D."/>
            <person name="Gnerre S."/>
            <person name="Godfrey J."/>
            <person name="Good R."/>
            <person name="Gotea V."/>
            <person name="Gravely B."/>
            <person name="Greenberg A.J."/>
            <person name="Griffiths-Jones S."/>
            <person name="Gross S."/>
            <person name="Guigo R."/>
            <person name="Gustafson E.A."/>
            <person name="Haerty W."/>
            <person name="Hahn M.W."/>
            <person name="Halligan D.L."/>
            <person name="Halpern A.L."/>
            <person name="Halter G.M."/>
            <person name="Han M.V."/>
            <person name="Heger A."/>
            <person name="Hillier L."/>
            <person name="Hinrichs A.S."/>
            <person name="Holmes I."/>
            <person name="Hoskins R.A."/>
            <person name="Hubisz M.J."/>
            <person name="Hultmark D."/>
            <person name="Huntley M.A."/>
            <person name="Jaffe D.B."/>
            <person name="Jagadeeshan S."/>
            <person name="Jeck W.R."/>
            <person name="Johnson J."/>
            <person name="Jones C.D."/>
            <person name="Jordan W.C."/>
            <person name="Karpen G.H."/>
            <person name="Kataoka E."/>
            <person name="Keightley P.D."/>
            <person name="Kheradpour P."/>
            <person name="Kirkness E.F."/>
            <person name="Koerich L.B."/>
            <person name="Kristiansen K."/>
            <person name="Kudrna D."/>
            <person name="Kulathinal R.J."/>
            <person name="Kumar S."/>
            <person name="Kwok R."/>
            <person name="Lander E."/>
            <person name="Langley C.H."/>
            <person name="Lapoint R."/>
            <person name="Lazzaro B.P."/>
            <person name="Lee S.J."/>
            <person name="Levesque L."/>
            <person name="Li R."/>
            <person name="Lin C.F."/>
            <person name="Lin M.F."/>
            <person name="Lindblad-Toh K."/>
            <person name="Llopart A."/>
            <person name="Long M."/>
            <person name="Low L."/>
            <person name="Lozovsky E."/>
            <person name="Lu J."/>
            <person name="Luo M."/>
            <person name="Machado C.A."/>
            <person name="Makalowski W."/>
            <person name="Marzo M."/>
            <person name="Matsuda M."/>
            <person name="Matzkin L."/>
            <person name="McAllister B."/>
            <person name="McBride C.S."/>
            <person name="McKernan B."/>
            <person name="McKernan K."/>
            <person name="Mendez-Lago M."/>
            <person name="Minx P."/>
            <person name="Mollenhauer M.U."/>
            <person name="Montooth K."/>
            <person name="Mount S.M."/>
            <person name="Mu X."/>
            <person name="Myers E."/>
            <person name="Negre B."/>
            <person name="Newfeld S."/>
            <person name="Nielsen R."/>
            <person name="Noor M.A."/>
            <person name="O'Grady P."/>
            <person name="Pachter L."/>
            <person name="Papaceit M."/>
            <person name="Parisi M.J."/>
            <person name="Parisi M."/>
            <person name="Parts L."/>
            <person name="Pedersen J.S."/>
            <person name="Pesole G."/>
            <person name="Phillippy A.M."/>
            <person name="Ponting C.P."/>
            <person name="Pop M."/>
            <person name="Porcelli D."/>
            <person name="Powell J.R."/>
            <person name="Prohaska S."/>
            <person name="Pruitt K."/>
            <person name="Puig M."/>
            <person name="Quesneville H."/>
            <person name="Ram K.R."/>
            <person name="Rand D."/>
            <person name="Rasmussen M.D."/>
            <person name="Reed L.K."/>
            <person name="Reenan R."/>
            <person name="Reily A."/>
            <person name="Remington K.A."/>
            <person name="Rieger T.T."/>
            <person name="Ritchie M.G."/>
            <person name="Robin C."/>
            <person name="Rogers Y.H."/>
            <person name="Rohde C."/>
            <person name="Rozas J."/>
            <person name="Rubenfield M.J."/>
            <person name="Ruiz A."/>
            <person name="Russo S."/>
            <person name="Salzberg S.L."/>
            <person name="Sanchez-Gracia A."/>
            <person name="Saranga D.J."/>
            <person name="Sato H."/>
            <person name="Schaeffer S.W."/>
            <person name="Schatz M.C."/>
            <person name="Schlenke T."/>
            <person name="Schwartz R."/>
            <person name="Segarra C."/>
            <person name="Singh R.S."/>
            <person name="Sirot L."/>
            <person name="Sirota M."/>
            <person name="Sisneros N.B."/>
            <person name="Smith C.D."/>
            <person name="Smith T.F."/>
            <person name="Spieth J."/>
            <person name="Stage D.E."/>
            <person name="Stark A."/>
            <person name="Stephan W."/>
            <person name="Strausberg R.L."/>
            <person name="Strempel S."/>
            <person name="Sturgill D."/>
            <person name="Sutton G."/>
            <person name="Sutton G.G."/>
            <person name="Tao W."/>
            <person name="Teichmann S."/>
            <person name="Tobari Y.N."/>
            <person name="Tomimura Y."/>
            <person name="Tsolas J.M."/>
            <person name="Valente V.L."/>
            <person name="Venter E."/>
            <person name="Venter J.C."/>
            <person name="Vicario S."/>
            <person name="Vieira F.G."/>
            <person name="Vilella A.J."/>
            <person name="Villasante A."/>
            <person name="Walenz B."/>
            <person name="Wang J."/>
            <person name="Wasserman M."/>
            <person name="Watts T."/>
            <person name="Wilson D."/>
            <person name="Wilson R.K."/>
            <person name="Wing R.A."/>
            <person name="Wolfner M.F."/>
            <person name="Wong A."/>
            <person name="Wong G.K."/>
            <person name="Wu C.I."/>
            <person name="Wu G."/>
            <person name="Yamamoto D."/>
            <person name="Yang H.P."/>
            <person name="Yang S.P."/>
            <person name="Yorke J.A."/>
            <person name="Yoshida K."/>
            <person name="Zdobnov E."/>
            <person name="Zhang P."/>
            <person name="Zhang Y."/>
            <person name="Zimin A.V."/>
            <person name="Baldwin J."/>
            <person name="Abdouelleil A."/>
            <person name="Abdulkadir J."/>
            <person name="Abebe A."/>
            <person name="Abera B."/>
            <person name="Abreu J."/>
            <person name="Acer S.C."/>
            <person name="Aftuck L."/>
            <person name="Alexander A."/>
            <person name="An P."/>
            <person name="Anderson E."/>
            <person name="Anderson S."/>
            <person name="Arachi H."/>
            <person name="Azer M."/>
            <person name="Bachantsang P."/>
            <person name="Barry A."/>
            <person name="Bayul T."/>
            <person name="Berlin A."/>
            <person name="Bessette D."/>
            <person name="Bloom T."/>
            <person name="Blye J."/>
            <person name="Boguslavskiy L."/>
            <person name="Bonnet C."/>
            <person name="Boukhgalter B."/>
            <person name="Bourzgui I."/>
            <person name="Brown A."/>
            <person name="Cahill P."/>
            <person name="Channer S."/>
            <person name="Cheshatsang Y."/>
            <person name="Chuda L."/>
            <person name="Citroen M."/>
            <person name="Collymore A."/>
            <person name="Cooke P."/>
            <person name="Costello M."/>
            <person name="D'Aco K."/>
            <person name="Daza R."/>
            <person name="De Haan G."/>
            <person name="DeGray S."/>
            <person name="DeMaso C."/>
            <person name="Dhargay N."/>
            <person name="Dooley K."/>
            <person name="Dooley E."/>
            <person name="Doricent M."/>
            <person name="Dorje P."/>
            <person name="Dorjee K."/>
            <person name="Dupes A."/>
            <person name="Elong R."/>
            <person name="Falk J."/>
            <person name="Farina A."/>
            <person name="Faro S."/>
            <person name="Ferguson D."/>
            <person name="Fisher S."/>
            <person name="Foley C.D."/>
            <person name="Franke A."/>
            <person name="Friedrich D."/>
            <person name="Gadbois L."/>
            <person name="Gearin G."/>
            <person name="Gearin C.R."/>
            <person name="Giannoukos G."/>
            <person name="Goode T."/>
            <person name="Graham J."/>
            <person name="Grandbois E."/>
            <person name="Grewal S."/>
            <person name="Gyaltsen K."/>
            <person name="Hafez N."/>
            <person name="Hagos B."/>
            <person name="Hall J."/>
            <person name="Henson C."/>
            <person name="Hollinger A."/>
            <person name="Honan T."/>
            <person name="Huard M.D."/>
            <person name="Hughes L."/>
            <person name="Hurhula B."/>
            <person name="Husby M.E."/>
            <person name="Kamat A."/>
            <person name="Kanga B."/>
            <person name="Kashin S."/>
            <person name="Khazanovich D."/>
            <person name="Kisner P."/>
            <person name="Lance K."/>
            <person name="Lara M."/>
            <person name="Lee W."/>
            <person name="Lennon N."/>
            <person name="Letendre F."/>
            <person name="LeVine R."/>
            <person name="Lipovsky A."/>
            <person name="Liu X."/>
            <person name="Liu J."/>
            <person name="Liu S."/>
            <person name="Lokyitsang T."/>
            <person name="Lokyitsang Y."/>
            <person name="Lubonja R."/>
            <person name="Lui A."/>
            <person name="MacDonald P."/>
            <person name="Magnisalis V."/>
            <person name="Maru K."/>
            <person name="Matthews C."/>
            <person name="McCusker W."/>
            <person name="McDonough S."/>
            <person name="Mehta T."/>
            <person name="Meldrim J."/>
            <person name="Meneus L."/>
            <person name="Mihai O."/>
            <person name="Mihalev A."/>
            <person name="Mihova T."/>
            <person name="Mittelman R."/>
            <person name="Mlenga V."/>
            <person name="Montmayeur A."/>
            <person name="Mulrain L."/>
            <person name="Navidi A."/>
            <person name="Naylor J."/>
            <person name="Negash T."/>
            <person name="Nguyen T."/>
            <person name="Nguyen N."/>
            <person name="Nicol R."/>
            <person name="Norbu C."/>
            <person name="Norbu N."/>
            <person name="Novod N."/>
            <person name="O'Neill B."/>
            <person name="Osman S."/>
            <person name="Markiewicz E."/>
            <person name="Oyono O.L."/>
            <person name="Patti C."/>
            <person name="Phunkhang P."/>
            <person name="Pierre F."/>
            <person name="Priest M."/>
            <person name="Raghuraman S."/>
            <person name="Rege F."/>
            <person name="Reyes R."/>
            <person name="Rise C."/>
            <person name="Rogov P."/>
            <person name="Ross K."/>
            <person name="Ryan E."/>
            <person name="Settipalli S."/>
            <person name="Shea T."/>
            <person name="Sherpa N."/>
            <person name="Shi L."/>
            <person name="Shih D."/>
            <person name="Sparrow T."/>
            <person name="Spaulding J."/>
            <person name="Stalker J."/>
            <person name="Stange-Thomann N."/>
            <person name="Stavropoulos S."/>
            <person name="Stone C."/>
            <person name="Strader C."/>
            <person name="Tesfaye S."/>
            <person name="Thomson T."/>
            <person name="Thoulutsang Y."/>
            <person name="Thoulutsang D."/>
            <person name="Topham K."/>
            <person name="Topping I."/>
            <person name="Tsamla T."/>
            <person name="Vassiliev H."/>
            <person name="Vo A."/>
            <person name="Wangchuk T."/>
            <person name="Wangdi T."/>
            <person name="Weiand M."/>
            <person name="Wilkinson J."/>
            <person name="Wilson A."/>
            <person name="Yadav S."/>
            <person name="Young G."/>
            <person name="Yu Q."/>
            <person name="Zembek L."/>
            <person name="Zhong D."/>
            <person name="Zimmer A."/>
            <person name="Zwirko Z."/>
            <person name="Jaffe D.B."/>
            <person name="Alvarez P."/>
            <person name="Brockman W."/>
            <person name="Butler J."/>
            <person name="Chin C."/>
            <person name="Gnerre S."/>
            <person name="Grabherr M."/>
            <person name="Kleber M."/>
            <person name="Mauceli E."/>
            <person name="MacCallum I."/>
        </authorList>
    </citation>
    <scope>NUCLEOTIDE SEQUENCE [LARGE SCALE GENOMIC DNA]</scope>
    <source>
        <strain evidence="3">Tucson 15287-2541.00</strain>
    </source>
</reference>
<name>B4K3X5_DROGR</name>
<protein>
    <submittedName>
        <fullName evidence="2">GH23705</fullName>
    </submittedName>
</protein>
<accession>B4K3X5</accession>
<gene>
    <name evidence="2" type="primary">Dgri\GH23705</name>
    <name evidence="2" type="ORF">Dgri_GH23705</name>
</gene>
<dbReference type="PhylomeDB" id="B4K3X5"/>
<feature type="compositionally biased region" description="Basic and acidic residues" evidence="1">
    <location>
        <begin position="62"/>
        <end position="79"/>
    </location>
</feature>
<organism evidence="3">
    <name type="scientific">Drosophila grimshawi</name>
    <name type="common">Hawaiian fruit fly</name>
    <name type="synonym">Idiomyia grimshawi</name>
    <dbReference type="NCBI Taxonomy" id="7222"/>
    <lineage>
        <taxon>Eukaryota</taxon>
        <taxon>Metazoa</taxon>
        <taxon>Ecdysozoa</taxon>
        <taxon>Arthropoda</taxon>
        <taxon>Hexapoda</taxon>
        <taxon>Insecta</taxon>
        <taxon>Pterygota</taxon>
        <taxon>Neoptera</taxon>
        <taxon>Endopterygota</taxon>
        <taxon>Diptera</taxon>
        <taxon>Brachycera</taxon>
        <taxon>Muscomorpha</taxon>
        <taxon>Ephydroidea</taxon>
        <taxon>Drosophilidae</taxon>
        <taxon>Drosophila</taxon>
        <taxon>Hawaiian Drosophila</taxon>
    </lineage>
</organism>
<dbReference type="eggNOG" id="ENOG502TAN1">
    <property type="taxonomic scope" value="Eukaryota"/>
</dbReference>
<dbReference type="AlphaFoldDB" id="B4K3X5"/>
<sequence length="140" mass="15767">MQANCYRLYDAESRTVVNKRNVLFDEVSCLEQAKGEAVTFDMSNVGYRVEQTDAENDGGEDITSRSDATDECSADDKKLEEEQIPRIGPGIPKLLRTCRPGRPRKQFNILSAMVTCDVPIPTTYEEAMRASQKPEQFLLI</sequence>
<evidence type="ECO:0000313" key="3">
    <source>
        <dbReference type="Proteomes" id="UP000001070"/>
    </source>
</evidence>
<dbReference type="EMBL" id="CH926711">
    <property type="protein sequence ID" value="EDW04694.1"/>
    <property type="molecule type" value="Genomic_DNA"/>
</dbReference>
<dbReference type="Proteomes" id="UP000001070">
    <property type="component" value="Unassembled WGS sequence"/>
</dbReference>